<evidence type="ECO:0000256" key="6">
    <source>
        <dbReference type="SAM" id="MobiDB-lite"/>
    </source>
</evidence>
<evidence type="ECO:0000256" key="3">
    <source>
        <dbReference type="ARBA" id="ARBA00023110"/>
    </source>
</evidence>
<organism evidence="8 9">
    <name type="scientific">Crepidotus variabilis</name>
    <dbReference type="NCBI Taxonomy" id="179855"/>
    <lineage>
        <taxon>Eukaryota</taxon>
        <taxon>Fungi</taxon>
        <taxon>Dikarya</taxon>
        <taxon>Basidiomycota</taxon>
        <taxon>Agaricomycotina</taxon>
        <taxon>Agaricomycetes</taxon>
        <taxon>Agaricomycetidae</taxon>
        <taxon>Agaricales</taxon>
        <taxon>Agaricineae</taxon>
        <taxon>Crepidotaceae</taxon>
        <taxon>Crepidotus</taxon>
    </lineage>
</organism>
<dbReference type="Gene3D" id="3.10.50.40">
    <property type="match status" value="1"/>
</dbReference>
<comment type="caution">
    <text evidence="8">The sequence shown here is derived from an EMBL/GenBank/DDBJ whole genome shotgun (WGS) entry which is preliminary data.</text>
</comment>
<dbReference type="PANTHER" id="PTHR43811:SF19">
    <property type="entry name" value="39 KDA FK506-BINDING NUCLEAR PROTEIN"/>
    <property type="match status" value="1"/>
</dbReference>
<evidence type="ECO:0000313" key="8">
    <source>
        <dbReference type="EMBL" id="KAF9521436.1"/>
    </source>
</evidence>
<evidence type="ECO:0000256" key="5">
    <source>
        <dbReference type="PROSITE-ProRule" id="PRU00277"/>
    </source>
</evidence>
<accession>A0A9P6E091</accession>
<feature type="domain" description="PPIase FKBP-type" evidence="7">
    <location>
        <begin position="392"/>
        <end position="483"/>
    </location>
</feature>
<evidence type="ECO:0000313" key="9">
    <source>
        <dbReference type="Proteomes" id="UP000807306"/>
    </source>
</evidence>
<dbReference type="PROSITE" id="PS50059">
    <property type="entry name" value="FKBP_PPIASE"/>
    <property type="match status" value="1"/>
</dbReference>
<feature type="compositionally biased region" description="Basic and acidic residues" evidence="6">
    <location>
        <begin position="156"/>
        <end position="171"/>
    </location>
</feature>
<dbReference type="InterPro" id="IPR041232">
    <property type="entry name" value="NPL"/>
</dbReference>
<dbReference type="Pfam" id="PF17800">
    <property type="entry name" value="NPL"/>
    <property type="match status" value="1"/>
</dbReference>
<sequence>MFDGAKTDSIVKAALSMCLTLKPLDVVQIKPAGILTIRNACFGHNLTNSGTAARTSVRISHIGDGEERESFLCSLTPGKIEQVSLHIPLGGETTYNLSCLGRNTVYLLGTLEDEPERLLLEGNAPVYPAGRVAYPRHLSDQAPATIKGPPGPMAEEADKVEGPPGEEESRMSRRSKVLTMTEPSDFSALENEVPLEGVNGAPQDNPEEGDTTLQTAGANSGEPSTQPKRRGRPPNKLRVNTDAKSCESTALEKSSPTKKGRRSPKKVPSTPTMQAPFPSPRKAPPSPTKTAPSSPKKKGAHSPTKKAPSSPTKSAQSRPTSPAKALANADEALICLPVDNLKPQASQNGHSGTPTDGIAGSTQSYVPGDSTIQSLIDSVDVEHGKGPGVVAGMRVNVTFRGKLNNKGDVQSVFFDLYAKTPFTFRVGEVDIIPGLSEGVTGMRAGGKRVIMVPPSRGYTEEQRPANVPKHSALLIECILLSIGQETPL</sequence>
<evidence type="ECO:0000256" key="1">
    <source>
        <dbReference type="ARBA" id="ARBA00000971"/>
    </source>
</evidence>
<feature type="region of interest" description="Disordered" evidence="6">
    <location>
        <begin position="343"/>
        <end position="366"/>
    </location>
</feature>
<keyword evidence="4 5" id="KW-0413">Isomerase</keyword>
<evidence type="ECO:0000256" key="4">
    <source>
        <dbReference type="ARBA" id="ARBA00023235"/>
    </source>
</evidence>
<dbReference type="PANTHER" id="PTHR43811">
    <property type="entry name" value="FKBP-TYPE PEPTIDYL-PROLYL CIS-TRANS ISOMERASE FKPA"/>
    <property type="match status" value="1"/>
</dbReference>
<name>A0A9P6E091_9AGAR</name>
<dbReference type="GO" id="GO:0003755">
    <property type="term" value="F:peptidyl-prolyl cis-trans isomerase activity"/>
    <property type="evidence" value="ECO:0007669"/>
    <property type="project" value="UniProtKB-KW"/>
</dbReference>
<dbReference type="InterPro" id="IPR046357">
    <property type="entry name" value="PPIase_dom_sf"/>
</dbReference>
<feature type="compositionally biased region" description="Basic residues" evidence="6">
    <location>
        <begin position="256"/>
        <end position="265"/>
    </location>
</feature>
<dbReference type="AlphaFoldDB" id="A0A9P6E091"/>
<protein>
    <recommendedName>
        <fullName evidence="2 5">peptidylprolyl isomerase</fullName>
        <ecNumber evidence="2 5">5.2.1.8</ecNumber>
    </recommendedName>
</protein>
<dbReference type="EMBL" id="MU158065">
    <property type="protein sequence ID" value="KAF9521436.1"/>
    <property type="molecule type" value="Genomic_DNA"/>
</dbReference>
<dbReference type="SUPFAM" id="SSF54534">
    <property type="entry name" value="FKBP-like"/>
    <property type="match status" value="1"/>
</dbReference>
<dbReference type="EC" id="5.2.1.8" evidence="2 5"/>
<dbReference type="InterPro" id="IPR001179">
    <property type="entry name" value="PPIase_FKBP_dom"/>
</dbReference>
<proteinExistence type="predicted"/>
<keyword evidence="9" id="KW-1185">Reference proteome</keyword>
<keyword evidence="3 5" id="KW-0697">Rotamase</keyword>
<feature type="region of interest" description="Disordered" evidence="6">
    <location>
        <begin position="141"/>
        <end position="325"/>
    </location>
</feature>
<reference evidence="8" key="1">
    <citation type="submission" date="2020-11" db="EMBL/GenBank/DDBJ databases">
        <authorList>
            <consortium name="DOE Joint Genome Institute"/>
            <person name="Ahrendt S."/>
            <person name="Riley R."/>
            <person name="Andreopoulos W."/>
            <person name="Labutti K."/>
            <person name="Pangilinan J."/>
            <person name="Ruiz-Duenas F.J."/>
            <person name="Barrasa J.M."/>
            <person name="Sanchez-Garcia M."/>
            <person name="Camarero S."/>
            <person name="Miyauchi S."/>
            <person name="Serrano A."/>
            <person name="Linde D."/>
            <person name="Babiker R."/>
            <person name="Drula E."/>
            <person name="Ayuso-Fernandez I."/>
            <person name="Pacheco R."/>
            <person name="Padilla G."/>
            <person name="Ferreira P."/>
            <person name="Barriuso J."/>
            <person name="Kellner H."/>
            <person name="Castanera R."/>
            <person name="Alfaro M."/>
            <person name="Ramirez L."/>
            <person name="Pisabarro A.G."/>
            <person name="Kuo A."/>
            <person name="Tritt A."/>
            <person name="Lipzen A."/>
            <person name="He G."/>
            <person name="Yan M."/>
            <person name="Ng V."/>
            <person name="Cullen D."/>
            <person name="Martin F."/>
            <person name="Rosso M.-N."/>
            <person name="Henrissat B."/>
            <person name="Hibbett D."/>
            <person name="Martinez A.T."/>
            <person name="Grigoriev I.V."/>
        </authorList>
    </citation>
    <scope>NUCLEOTIDE SEQUENCE</scope>
    <source>
        <strain evidence="8">CBS 506.95</strain>
    </source>
</reference>
<evidence type="ECO:0000256" key="2">
    <source>
        <dbReference type="ARBA" id="ARBA00013194"/>
    </source>
</evidence>
<dbReference type="Proteomes" id="UP000807306">
    <property type="component" value="Unassembled WGS sequence"/>
</dbReference>
<gene>
    <name evidence="8" type="ORF">CPB83DRAFT_900730</name>
</gene>
<evidence type="ECO:0000259" key="7">
    <source>
        <dbReference type="PROSITE" id="PS50059"/>
    </source>
</evidence>
<comment type="catalytic activity">
    <reaction evidence="1 5">
        <text>[protein]-peptidylproline (omega=180) = [protein]-peptidylproline (omega=0)</text>
        <dbReference type="Rhea" id="RHEA:16237"/>
        <dbReference type="Rhea" id="RHEA-COMP:10747"/>
        <dbReference type="Rhea" id="RHEA-COMP:10748"/>
        <dbReference type="ChEBI" id="CHEBI:83833"/>
        <dbReference type="ChEBI" id="CHEBI:83834"/>
        <dbReference type="EC" id="5.2.1.8"/>
    </reaction>
</comment>
<feature type="compositionally biased region" description="Basic residues" evidence="6">
    <location>
        <begin position="295"/>
        <end position="304"/>
    </location>
</feature>
<feature type="compositionally biased region" description="Pro residues" evidence="6">
    <location>
        <begin position="277"/>
        <end position="287"/>
    </location>
</feature>
<dbReference type="Pfam" id="PF00254">
    <property type="entry name" value="FKBP_C"/>
    <property type="match status" value="1"/>
</dbReference>
<feature type="compositionally biased region" description="Polar residues" evidence="6">
    <location>
        <begin position="211"/>
        <end position="226"/>
    </location>
</feature>
<dbReference type="OrthoDB" id="1902587at2759"/>
<feature type="compositionally biased region" description="Polar residues" evidence="6">
    <location>
        <begin position="307"/>
        <end position="320"/>
    </location>
</feature>
<dbReference type="Gene3D" id="2.60.120.340">
    <property type="entry name" value="Nucleoplasmin core domain"/>
    <property type="match status" value="1"/>
</dbReference>